<dbReference type="InterPro" id="IPR017937">
    <property type="entry name" value="Thioredoxin_CS"/>
</dbReference>
<dbReference type="InterPro" id="IPR000866">
    <property type="entry name" value="AhpC/TSA"/>
</dbReference>
<comment type="subcellular location">
    <subcellularLocation>
        <location evidence="1">Cell envelope</location>
    </subcellularLocation>
</comment>
<evidence type="ECO:0000256" key="4">
    <source>
        <dbReference type="ARBA" id="ARBA00023284"/>
    </source>
</evidence>
<dbReference type="Pfam" id="PF00578">
    <property type="entry name" value="AhpC-TSA"/>
    <property type="match status" value="1"/>
</dbReference>
<dbReference type="STRING" id="475255.SAMN04488101_106139"/>
<keyword evidence="3" id="KW-1015">Disulfide bond</keyword>
<sequence>MKKLILSVLAAAPLLAVAQSAAFTLKGNVANVNAPAKVYLMRFSAGKTSFDSAAVNKGAFEFKGSVTEATYARLFLAHKGLGLKEGKGDLLNFYLENANIVLTSADSIKNATISGSQVNADYKKYMALVGDGSKERTGTEEARAAAVKEKNAKTLQFITKHPASEISLIELKRLAGYSIDPVKIEPLFNKLSANLRNSPTGKEFNAAINKSKQTAVGKMALDFTQNDVNGKAVKLSDYRGKYVLLDFWASWCGPCRAENPHVLKAYNSFKDKNFTVLGVSLDDQTKKQAWLQAIEKDGMPWMQVSDLKGWKNEAAVLYGITAIPQNYLINPEGKIIASNLRGASLENELEKLIK</sequence>
<dbReference type="AlphaFoldDB" id="A0A1W2DBF4"/>
<keyword evidence="5" id="KW-0732">Signal</keyword>
<dbReference type="InterPro" id="IPR036249">
    <property type="entry name" value="Thioredoxin-like_sf"/>
</dbReference>
<evidence type="ECO:0000256" key="2">
    <source>
        <dbReference type="ARBA" id="ARBA00022748"/>
    </source>
</evidence>
<evidence type="ECO:0000256" key="1">
    <source>
        <dbReference type="ARBA" id="ARBA00004196"/>
    </source>
</evidence>
<reference evidence="7 8" key="1">
    <citation type="submission" date="2017-04" db="EMBL/GenBank/DDBJ databases">
        <authorList>
            <person name="Afonso C.L."/>
            <person name="Miller P.J."/>
            <person name="Scott M.A."/>
            <person name="Spackman E."/>
            <person name="Goraichik I."/>
            <person name="Dimitrov K.M."/>
            <person name="Suarez D.L."/>
            <person name="Swayne D.E."/>
        </authorList>
    </citation>
    <scope>NUCLEOTIDE SEQUENCE [LARGE SCALE GENOMIC DNA]</scope>
    <source>
        <strain evidence="7 8">DSM 19625</strain>
    </source>
</reference>
<feature type="signal peptide" evidence="5">
    <location>
        <begin position="1"/>
        <end position="18"/>
    </location>
</feature>
<dbReference type="GO" id="GO:0030313">
    <property type="term" value="C:cell envelope"/>
    <property type="evidence" value="ECO:0007669"/>
    <property type="project" value="UniProtKB-SubCell"/>
</dbReference>
<dbReference type="Gene3D" id="3.40.30.10">
    <property type="entry name" value="Glutaredoxin"/>
    <property type="match status" value="1"/>
</dbReference>
<organism evidence="7 8">
    <name type="scientific">Pedobacter nyackensis</name>
    <dbReference type="NCBI Taxonomy" id="475255"/>
    <lineage>
        <taxon>Bacteria</taxon>
        <taxon>Pseudomonadati</taxon>
        <taxon>Bacteroidota</taxon>
        <taxon>Sphingobacteriia</taxon>
        <taxon>Sphingobacteriales</taxon>
        <taxon>Sphingobacteriaceae</taxon>
        <taxon>Pedobacter</taxon>
    </lineage>
</organism>
<dbReference type="Pfam" id="PF14289">
    <property type="entry name" value="DUF4369"/>
    <property type="match status" value="1"/>
</dbReference>
<accession>A0A1W2DBF4</accession>
<dbReference type="PANTHER" id="PTHR42852">
    <property type="entry name" value="THIOL:DISULFIDE INTERCHANGE PROTEIN DSBE"/>
    <property type="match status" value="1"/>
</dbReference>
<dbReference type="GO" id="GO:0016491">
    <property type="term" value="F:oxidoreductase activity"/>
    <property type="evidence" value="ECO:0007669"/>
    <property type="project" value="InterPro"/>
</dbReference>
<dbReference type="CDD" id="cd02966">
    <property type="entry name" value="TlpA_like_family"/>
    <property type="match status" value="1"/>
</dbReference>
<dbReference type="OrthoDB" id="750178at2"/>
<keyword evidence="2" id="KW-0201">Cytochrome c-type biogenesis</keyword>
<dbReference type="EMBL" id="FWYB01000006">
    <property type="protein sequence ID" value="SMC94771.1"/>
    <property type="molecule type" value="Genomic_DNA"/>
</dbReference>
<dbReference type="PROSITE" id="PS51352">
    <property type="entry name" value="THIOREDOXIN_2"/>
    <property type="match status" value="1"/>
</dbReference>
<dbReference type="RefSeq" id="WP_084289742.1">
    <property type="nucleotide sequence ID" value="NZ_FWYB01000006.1"/>
</dbReference>
<proteinExistence type="predicted"/>
<evidence type="ECO:0000313" key="7">
    <source>
        <dbReference type="EMBL" id="SMC94771.1"/>
    </source>
</evidence>
<dbReference type="InterPro" id="IPR050553">
    <property type="entry name" value="Thioredoxin_ResA/DsbE_sf"/>
</dbReference>
<feature type="chain" id="PRO_5012122348" evidence="5">
    <location>
        <begin position="19"/>
        <end position="354"/>
    </location>
</feature>
<dbReference type="PANTHER" id="PTHR42852:SF6">
    <property type="entry name" value="THIOL:DISULFIDE INTERCHANGE PROTEIN DSBE"/>
    <property type="match status" value="1"/>
</dbReference>
<feature type="domain" description="Thioredoxin" evidence="6">
    <location>
        <begin position="214"/>
        <end position="354"/>
    </location>
</feature>
<evidence type="ECO:0000259" key="6">
    <source>
        <dbReference type="PROSITE" id="PS51352"/>
    </source>
</evidence>
<dbReference type="PROSITE" id="PS00194">
    <property type="entry name" value="THIOREDOXIN_1"/>
    <property type="match status" value="1"/>
</dbReference>
<evidence type="ECO:0000256" key="3">
    <source>
        <dbReference type="ARBA" id="ARBA00023157"/>
    </source>
</evidence>
<dbReference type="InterPro" id="IPR025380">
    <property type="entry name" value="DUF4369"/>
</dbReference>
<evidence type="ECO:0000256" key="5">
    <source>
        <dbReference type="SAM" id="SignalP"/>
    </source>
</evidence>
<protein>
    <submittedName>
        <fullName evidence="7">Peroxiredoxin</fullName>
    </submittedName>
</protein>
<keyword evidence="8" id="KW-1185">Reference proteome</keyword>
<dbReference type="GO" id="GO:0016209">
    <property type="term" value="F:antioxidant activity"/>
    <property type="evidence" value="ECO:0007669"/>
    <property type="project" value="InterPro"/>
</dbReference>
<keyword evidence="4" id="KW-0676">Redox-active center</keyword>
<dbReference type="InterPro" id="IPR013766">
    <property type="entry name" value="Thioredoxin_domain"/>
</dbReference>
<dbReference type="Proteomes" id="UP000192678">
    <property type="component" value="Unassembled WGS sequence"/>
</dbReference>
<gene>
    <name evidence="7" type="ORF">SAMN04488101_106139</name>
</gene>
<name>A0A1W2DBF4_9SPHI</name>
<dbReference type="GO" id="GO:0017004">
    <property type="term" value="P:cytochrome complex assembly"/>
    <property type="evidence" value="ECO:0007669"/>
    <property type="project" value="UniProtKB-KW"/>
</dbReference>
<dbReference type="SUPFAM" id="SSF52833">
    <property type="entry name" value="Thioredoxin-like"/>
    <property type="match status" value="1"/>
</dbReference>
<evidence type="ECO:0000313" key="8">
    <source>
        <dbReference type="Proteomes" id="UP000192678"/>
    </source>
</evidence>